<protein>
    <submittedName>
        <fullName evidence="2">Uncharacterized protein</fullName>
    </submittedName>
</protein>
<reference evidence="2 3" key="1">
    <citation type="submission" date="2019-05" db="EMBL/GenBank/DDBJ databases">
        <title>Emergence of the Ug99 lineage of the wheat stem rust pathogen through somatic hybridization.</title>
        <authorList>
            <person name="Li F."/>
            <person name="Upadhyaya N.M."/>
            <person name="Sperschneider J."/>
            <person name="Matny O."/>
            <person name="Nguyen-Phuc H."/>
            <person name="Mago R."/>
            <person name="Raley C."/>
            <person name="Miller M.E."/>
            <person name="Silverstein K.A.T."/>
            <person name="Henningsen E."/>
            <person name="Hirsch C.D."/>
            <person name="Visser B."/>
            <person name="Pretorius Z.A."/>
            <person name="Steffenson B.J."/>
            <person name="Schwessinger B."/>
            <person name="Dodds P.N."/>
            <person name="Figueroa M."/>
        </authorList>
    </citation>
    <scope>NUCLEOTIDE SEQUENCE [LARGE SCALE GENOMIC DNA]</scope>
    <source>
        <strain evidence="2">21-0</strain>
    </source>
</reference>
<evidence type="ECO:0000256" key="1">
    <source>
        <dbReference type="SAM" id="SignalP"/>
    </source>
</evidence>
<dbReference type="OrthoDB" id="2497259at2759"/>
<name>A0A5B0QCW7_PUCGR</name>
<dbReference type="EMBL" id="VSWC01000027">
    <property type="protein sequence ID" value="KAA1110932.1"/>
    <property type="molecule type" value="Genomic_DNA"/>
</dbReference>
<dbReference type="AlphaFoldDB" id="A0A5B0QCW7"/>
<evidence type="ECO:0000313" key="3">
    <source>
        <dbReference type="Proteomes" id="UP000324748"/>
    </source>
</evidence>
<keyword evidence="3" id="KW-1185">Reference proteome</keyword>
<keyword evidence="1" id="KW-0732">Signal</keyword>
<proteinExistence type="predicted"/>
<feature type="chain" id="PRO_5022896240" evidence="1">
    <location>
        <begin position="19"/>
        <end position="139"/>
    </location>
</feature>
<comment type="caution">
    <text evidence="2">The sequence shown here is derived from an EMBL/GenBank/DDBJ whole genome shotgun (WGS) entry which is preliminary data.</text>
</comment>
<gene>
    <name evidence="2" type="ORF">PGT21_034461</name>
</gene>
<sequence>MLVKICWIVCFLLASVAALHPKVVSASDQNDCLQSTAKTTEPEARKQHFNRGISNGSGFLFASQKTNFKNRGSKSAGMRNRIMKDLAALKMKFSDKDEVSVRWTIDVNTPDVPTASATRKIKVQLPLKIIFMKSNKLVS</sequence>
<feature type="signal peptide" evidence="1">
    <location>
        <begin position="1"/>
        <end position="18"/>
    </location>
</feature>
<accession>A0A5B0QCW7</accession>
<organism evidence="2 3">
    <name type="scientific">Puccinia graminis f. sp. tritici</name>
    <dbReference type="NCBI Taxonomy" id="56615"/>
    <lineage>
        <taxon>Eukaryota</taxon>
        <taxon>Fungi</taxon>
        <taxon>Dikarya</taxon>
        <taxon>Basidiomycota</taxon>
        <taxon>Pucciniomycotina</taxon>
        <taxon>Pucciniomycetes</taxon>
        <taxon>Pucciniales</taxon>
        <taxon>Pucciniaceae</taxon>
        <taxon>Puccinia</taxon>
    </lineage>
</organism>
<dbReference type="Proteomes" id="UP000324748">
    <property type="component" value="Unassembled WGS sequence"/>
</dbReference>
<evidence type="ECO:0000313" key="2">
    <source>
        <dbReference type="EMBL" id="KAA1110932.1"/>
    </source>
</evidence>